<accession>A0A0N1H308</accession>
<evidence type="ECO:0000313" key="4">
    <source>
        <dbReference type="EMBL" id="KPI39235.1"/>
    </source>
</evidence>
<dbReference type="Pfam" id="PF00106">
    <property type="entry name" value="adh_short"/>
    <property type="match status" value="1"/>
</dbReference>
<sequence length="393" mass="43372">MTLIAKYLLDPPPAHIAYGMTPLLLPPANLLDHIPRKILDMSESSSSAGAVSSPPVALITGAASGMGLALTRHLVLVKGWRVAMCDVNAAIGENESRKLNTATGTSSAHSSNADANNNSPTQQRTIFRKVDITSYAQQAAFFKEVFEWSGGHIDYFAANAGIMDVGSLFEPIQRMKFDATTDVPVPPSTLPVDVNFRAVLEGIWLYRYFHGQRKRAEKGQPPRGRITVTGSSSGLYPFHGQVQYSATKHAVVGVVRSSAVPLRRENISINALAPSFVATGLLPAQFLRDWPKEHMVSMDNVLRTHDMFIDDGAGERWDGVVGRETATDKSRPRKAGSMMTGEIVELSQEDMFFRRPVAYPNESQRWLNEDSAKYFRDIERQKVELNKAREAKL</sequence>
<dbReference type="STRING" id="1664694.A0A0N1H308"/>
<dbReference type="Proteomes" id="UP000038010">
    <property type="component" value="Unassembled WGS sequence"/>
</dbReference>
<organism evidence="4 5">
    <name type="scientific">Cyphellophora attinorum</name>
    <dbReference type="NCBI Taxonomy" id="1664694"/>
    <lineage>
        <taxon>Eukaryota</taxon>
        <taxon>Fungi</taxon>
        <taxon>Dikarya</taxon>
        <taxon>Ascomycota</taxon>
        <taxon>Pezizomycotina</taxon>
        <taxon>Eurotiomycetes</taxon>
        <taxon>Chaetothyriomycetidae</taxon>
        <taxon>Chaetothyriales</taxon>
        <taxon>Cyphellophoraceae</taxon>
        <taxon>Cyphellophora</taxon>
    </lineage>
</organism>
<dbReference type="EMBL" id="LFJN01000015">
    <property type="protein sequence ID" value="KPI39235.1"/>
    <property type="molecule type" value="Genomic_DNA"/>
</dbReference>
<evidence type="ECO:0000313" key="5">
    <source>
        <dbReference type="Proteomes" id="UP000038010"/>
    </source>
</evidence>
<gene>
    <name evidence="4" type="ORF">AB675_5245</name>
</gene>
<dbReference type="OrthoDB" id="5371740at2759"/>
<feature type="compositionally biased region" description="Low complexity" evidence="3">
    <location>
        <begin position="106"/>
        <end position="119"/>
    </location>
</feature>
<keyword evidence="2" id="KW-0560">Oxidoreductase</keyword>
<dbReference type="RefSeq" id="XP_017999198.1">
    <property type="nucleotide sequence ID" value="XM_018145442.1"/>
</dbReference>
<comment type="similarity">
    <text evidence="1">Belongs to the short-chain dehydrogenases/reductases (SDR) family.</text>
</comment>
<dbReference type="PANTHER" id="PTHR44229">
    <property type="entry name" value="15-HYDROXYPROSTAGLANDIN DEHYDROGENASE [NAD(+)]"/>
    <property type="match status" value="1"/>
</dbReference>
<dbReference type="PANTHER" id="PTHR44229:SF4">
    <property type="entry name" value="15-HYDROXYPROSTAGLANDIN DEHYDROGENASE [NAD(+)]"/>
    <property type="match status" value="1"/>
</dbReference>
<dbReference type="VEuPathDB" id="FungiDB:AB675_5245"/>
<protein>
    <submittedName>
        <fullName evidence="4">Cis-2,3-dihydrobiphenyl-2,3-diol dehydrogenase</fullName>
    </submittedName>
</protein>
<comment type="caution">
    <text evidence="4">The sequence shown here is derived from an EMBL/GenBank/DDBJ whole genome shotgun (WGS) entry which is preliminary data.</text>
</comment>
<dbReference type="InterPro" id="IPR002347">
    <property type="entry name" value="SDR_fam"/>
</dbReference>
<dbReference type="AlphaFoldDB" id="A0A0N1H308"/>
<feature type="region of interest" description="Disordered" evidence="3">
    <location>
        <begin position="100"/>
        <end position="122"/>
    </location>
</feature>
<dbReference type="GeneID" id="28737322"/>
<evidence type="ECO:0000256" key="3">
    <source>
        <dbReference type="SAM" id="MobiDB-lite"/>
    </source>
</evidence>
<dbReference type="Gene3D" id="3.40.50.720">
    <property type="entry name" value="NAD(P)-binding Rossmann-like Domain"/>
    <property type="match status" value="1"/>
</dbReference>
<dbReference type="GO" id="GO:0005737">
    <property type="term" value="C:cytoplasm"/>
    <property type="evidence" value="ECO:0007669"/>
    <property type="project" value="TreeGrafter"/>
</dbReference>
<dbReference type="InterPro" id="IPR036291">
    <property type="entry name" value="NAD(P)-bd_dom_sf"/>
</dbReference>
<keyword evidence="5" id="KW-1185">Reference proteome</keyword>
<dbReference type="PRINTS" id="PR00081">
    <property type="entry name" value="GDHRDH"/>
</dbReference>
<evidence type="ECO:0000256" key="2">
    <source>
        <dbReference type="ARBA" id="ARBA00023002"/>
    </source>
</evidence>
<proteinExistence type="inferred from homology"/>
<name>A0A0N1H308_9EURO</name>
<evidence type="ECO:0000256" key="1">
    <source>
        <dbReference type="ARBA" id="ARBA00006484"/>
    </source>
</evidence>
<dbReference type="GO" id="GO:0016616">
    <property type="term" value="F:oxidoreductase activity, acting on the CH-OH group of donors, NAD or NADP as acceptor"/>
    <property type="evidence" value="ECO:0007669"/>
    <property type="project" value="TreeGrafter"/>
</dbReference>
<dbReference type="SUPFAM" id="SSF51735">
    <property type="entry name" value="NAD(P)-binding Rossmann-fold domains"/>
    <property type="match status" value="1"/>
</dbReference>
<reference evidence="4 5" key="1">
    <citation type="submission" date="2015-06" db="EMBL/GenBank/DDBJ databases">
        <title>Draft genome of the ant-associated black yeast Phialophora attae CBS 131958.</title>
        <authorList>
            <person name="Moreno L.F."/>
            <person name="Stielow B.J."/>
            <person name="de Hoog S."/>
            <person name="Vicente V.A."/>
            <person name="Weiss V.A."/>
            <person name="de Vries M."/>
            <person name="Cruz L.M."/>
            <person name="Souza E.M."/>
        </authorList>
    </citation>
    <scope>NUCLEOTIDE SEQUENCE [LARGE SCALE GENOMIC DNA]</scope>
    <source>
        <strain evidence="4 5">CBS 131958</strain>
    </source>
</reference>